<comment type="catalytic activity">
    <reaction evidence="7">
        <text>D-glucose 6-phosphate + NADP(+) = 6-phospho-D-glucono-1,5-lactone + NADPH + H(+)</text>
        <dbReference type="Rhea" id="RHEA:15841"/>
        <dbReference type="ChEBI" id="CHEBI:15378"/>
        <dbReference type="ChEBI" id="CHEBI:57783"/>
        <dbReference type="ChEBI" id="CHEBI:57955"/>
        <dbReference type="ChEBI" id="CHEBI:58349"/>
        <dbReference type="ChEBI" id="CHEBI:61548"/>
        <dbReference type="EC" id="1.1.1.49"/>
    </reaction>
</comment>
<dbReference type="RefSeq" id="WP_076600857.1">
    <property type="nucleotide sequence ID" value="NZ_FTMD01000002.1"/>
</dbReference>
<keyword evidence="6 7" id="KW-0119">Carbohydrate metabolism</keyword>
<comment type="function">
    <text evidence="7">Catalyzes the oxidation of glucose 6-phosphate to 6-phosphogluconolactone.</text>
</comment>
<feature type="binding site" evidence="7">
    <location>
        <position position="232"/>
    </location>
    <ligand>
        <name>substrate</name>
    </ligand>
</feature>
<feature type="domain" description="Glucose-6-phosphate dehydrogenase NAD-binding" evidence="8">
    <location>
        <begin position="10"/>
        <end position="184"/>
    </location>
</feature>
<dbReference type="PANTHER" id="PTHR23429">
    <property type="entry name" value="GLUCOSE-6-PHOSPHATE 1-DEHYDROGENASE G6PD"/>
    <property type="match status" value="1"/>
</dbReference>
<dbReference type="InterPro" id="IPR022674">
    <property type="entry name" value="G6P_DH_NAD-bd"/>
</dbReference>
<feature type="binding site" evidence="7">
    <location>
        <position position="213"/>
    </location>
    <ligand>
        <name>substrate</name>
    </ligand>
</feature>
<evidence type="ECO:0000256" key="6">
    <source>
        <dbReference type="ARBA" id="ARBA00023277"/>
    </source>
</evidence>
<dbReference type="InterPro" id="IPR036291">
    <property type="entry name" value="NAD(P)-bd_dom_sf"/>
</dbReference>
<dbReference type="GO" id="GO:0005829">
    <property type="term" value="C:cytosol"/>
    <property type="evidence" value="ECO:0007669"/>
    <property type="project" value="TreeGrafter"/>
</dbReference>
<feature type="binding site" evidence="7">
    <location>
        <position position="337"/>
    </location>
    <ligand>
        <name>substrate</name>
    </ligand>
</feature>
<evidence type="ECO:0000259" key="9">
    <source>
        <dbReference type="Pfam" id="PF02781"/>
    </source>
</evidence>
<dbReference type="PANTHER" id="PTHR23429:SF0">
    <property type="entry name" value="GLUCOSE-6-PHOSPHATE 1-DEHYDROGENASE"/>
    <property type="match status" value="1"/>
</dbReference>
<comment type="similarity">
    <text evidence="2 7">Belongs to the glucose-6-phosphate dehydrogenase family.</text>
</comment>
<gene>
    <name evidence="7" type="primary">zwf</name>
    <name evidence="10" type="ORF">SAMN05421829_102357</name>
</gene>
<dbReference type="PIRSF" id="PIRSF000110">
    <property type="entry name" value="G6PD"/>
    <property type="match status" value="1"/>
</dbReference>
<dbReference type="InterPro" id="IPR001282">
    <property type="entry name" value="G6P_DH"/>
</dbReference>
<feature type="binding site" evidence="7">
    <location>
        <position position="175"/>
    </location>
    <ligand>
        <name>substrate</name>
    </ligand>
</feature>
<dbReference type="GO" id="GO:0050661">
    <property type="term" value="F:NADP binding"/>
    <property type="evidence" value="ECO:0007669"/>
    <property type="project" value="UniProtKB-UniRule"/>
</dbReference>
<reference evidence="11" key="1">
    <citation type="submission" date="2017-01" db="EMBL/GenBank/DDBJ databases">
        <authorList>
            <person name="Varghese N."/>
            <person name="Submissions S."/>
        </authorList>
    </citation>
    <scope>NUCLEOTIDE SEQUENCE [LARGE SCALE GENOMIC DNA]</scope>
    <source>
        <strain evidence="11">ATCC 51758</strain>
    </source>
</reference>
<dbReference type="PRINTS" id="PR00079">
    <property type="entry name" value="G6PDHDRGNASE"/>
</dbReference>
<dbReference type="OrthoDB" id="9802739at2"/>
<evidence type="ECO:0000256" key="5">
    <source>
        <dbReference type="ARBA" id="ARBA00023002"/>
    </source>
</evidence>
<dbReference type="NCBIfam" id="NF009492">
    <property type="entry name" value="PRK12853.1-3"/>
    <property type="match status" value="1"/>
</dbReference>
<feature type="binding site" evidence="7">
    <location>
        <position position="145"/>
    </location>
    <ligand>
        <name>NADP(+)</name>
        <dbReference type="ChEBI" id="CHEBI:58349"/>
    </ligand>
</feature>
<dbReference type="Gene3D" id="3.30.360.10">
    <property type="entry name" value="Dihydrodipicolinate Reductase, domain 2"/>
    <property type="match status" value="1"/>
</dbReference>
<feature type="binding site" evidence="7">
    <location>
        <position position="47"/>
    </location>
    <ligand>
        <name>NADP(+)</name>
        <dbReference type="ChEBI" id="CHEBI:58349"/>
    </ligand>
</feature>
<dbReference type="GO" id="GO:0004345">
    <property type="term" value="F:glucose-6-phosphate dehydrogenase activity"/>
    <property type="evidence" value="ECO:0007669"/>
    <property type="project" value="UniProtKB-UniRule"/>
</dbReference>
<dbReference type="EC" id="1.1.1.49" evidence="7"/>
<dbReference type="Proteomes" id="UP000186819">
    <property type="component" value="Unassembled WGS sequence"/>
</dbReference>
<evidence type="ECO:0000256" key="1">
    <source>
        <dbReference type="ARBA" id="ARBA00004937"/>
    </source>
</evidence>
<feature type="active site" description="Proton acceptor" evidence="7">
    <location>
        <position position="237"/>
    </location>
</feature>
<dbReference type="AlphaFoldDB" id="A0A1N6Q615"/>
<feature type="binding site" evidence="7">
    <location>
        <position position="179"/>
    </location>
    <ligand>
        <name>substrate</name>
    </ligand>
</feature>
<evidence type="ECO:0000256" key="4">
    <source>
        <dbReference type="ARBA" id="ARBA00022857"/>
    </source>
</evidence>
<dbReference type="SUPFAM" id="SSF51735">
    <property type="entry name" value="NAD(P)-binding Rossmann-fold domains"/>
    <property type="match status" value="1"/>
</dbReference>
<dbReference type="GO" id="GO:0009051">
    <property type="term" value="P:pentose-phosphate shunt, oxidative branch"/>
    <property type="evidence" value="ECO:0007669"/>
    <property type="project" value="TreeGrafter"/>
</dbReference>
<dbReference type="Pfam" id="PF02781">
    <property type="entry name" value="G6PD_C"/>
    <property type="match status" value="1"/>
</dbReference>
<keyword evidence="4 7" id="KW-0521">NADP</keyword>
<comment type="caution">
    <text evidence="7">Lacks conserved residue(s) required for the propagation of feature annotation.</text>
</comment>
<dbReference type="PROSITE" id="PS00069">
    <property type="entry name" value="G6P_DEHYDROGENASE"/>
    <property type="match status" value="1"/>
</dbReference>
<evidence type="ECO:0000256" key="3">
    <source>
        <dbReference type="ARBA" id="ARBA00022526"/>
    </source>
</evidence>
<sequence length="486" mass="55140">MATPRPLDLVIFGGTGDLAMRKLLPALYHLHCDALLTPEARIIGVARDSLDDDGYRAFSREQAQRFLGRDFRADDWQTFADRLAYAQVDALQADSFGTLAERLGQRPEGQRVFYLSTAPSLFSAICRHLETARLVAPDSRVVLEKPLGHDLASSRQINDEVGRHFGEEQIYRIDHYLGKEPVQNLLALRFGNALFEPLWRREWVRDVQITVAEQVGVESRGDFYDRVGAMRDMVQNHLLQLLCIVAMEPPASINPDAVRDEKLKILRALRPFTTADVATRSVRGQYRAGASSGQPVPGYLEEPGIARDSHTETFVALKAKINTWRWAGVPFFLRTGKRMQEKVAEIVINFRSVPHSIFGVPSSPIHANRMVIRMQPEETVDLHLLAKQPGDVMQLHPVRLNLDFAEAFRSRRLEAYERLLMDVMRGNLTLFVRRDEQEAAWRWVEPIIEGWEQSGERPKPYTAGTWGPSASSALPSRDGLCWHEEI</sequence>
<keyword evidence="3 7" id="KW-0313">Glucose metabolism</keyword>
<dbReference type="InterPro" id="IPR019796">
    <property type="entry name" value="G6P_DH_AS"/>
</dbReference>
<feature type="domain" description="Glucose-6-phosphate dehydrogenase C-terminal" evidence="9">
    <location>
        <begin position="186"/>
        <end position="483"/>
    </location>
</feature>
<protein>
    <recommendedName>
        <fullName evidence="7">Glucose-6-phosphate 1-dehydrogenase</fullName>
        <shortName evidence="7">G6PD</shortName>
        <ecNumber evidence="7">1.1.1.49</ecNumber>
    </recommendedName>
</protein>
<dbReference type="InterPro" id="IPR022675">
    <property type="entry name" value="G6P_DH_C"/>
</dbReference>
<keyword evidence="5 7" id="KW-0560">Oxidoreductase</keyword>
<dbReference type="HAMAP" id="MF_00966">
    <property type="entry name" value="G6PD"/>
    <property type="match status" value="1"/>
</dbReference>
<evidence type="ECO:0000256" key="7">
    <source>
        <dbReference type="HAMAP-Rule" id="MF_00966"/>
    </source>
</evidence>
<evidence type="ECO:0000313" key="11">
    <source>
        <dbReference type="Proteomes" id="UP000186819"/>
    </source>
</evidence>
<evidence type="ECO:0000313" key="10">
    <source>
        <dbReference type="EMBL" id="SIQ11916.1"/>
    </source>
</evidence>
<dbReference type="EMBL" id="FTMD01000002">
    <property type="protein sequence ID" value="SIQ11916.1"/>
    <property type="molecule type" value="Genomic_DNA"/>
</dbReference>
<proteinExistence type="inferred from homology"/>
<dbReference type="NCBIfam" id="TIGR00871">
    <property type="entry name" value="zwf"/>
    <property type="match status" value="1"/>
</dbReference>
<accession>A0A1N6Q615</accession>
<name>A0A1N6Q615_9RHOO</name>
<dbReference type="SUPFAM" id="SSF55347">
    <property type="entry name" value="Glyceraldehyde-3-phosphate dehydrogenase-like, C-terminal domain"/>
    <property type="match status" value="1"/>
</dbReference>
<evidence type="ECO:0000259" key="8">
    <source>
        <dbReference type="Pfam" id="PF00479"/>
    </source>
</evidence>
<evidence type="ECO:0000256" key="2">
    <source>
        <dbReference type="ARBA" id="ARBA00009975"/>
    </source>
</evidence>
<dbReference type="Pfam" id="PF00479">
    <property type="entry name" value="G6PD_N"/>
    <property type="match status" value="1"/>
</dbReference>
<dbReference type="STRING" id="34027.SAMN05421829_102357"/>
<dbReference type="Gene3D" id="3.40.50.720">
    <property type="entry name" value="NAD(P)-binding Rossmann-like Domain"/>
    <property type="match status" value="1"/>
</dbReference>
<comment type="pathway">
    <text evidence="1 7">Carbohydrate degradation; pentose phosphate pathway; D-ribulose 5-phosphate from D-glucose 6-phosphate (oxidative stage): step 1/3.</text>
</comment>
<keyword evidence="11" id="KW-1185">Reference proteome</keyword>
<feature type="binding site" evidence="7">
    <location>
        <position position="342"/>
    </location>
    <ligand>
        <name>substrate</name>
    </ligand>
</feature>
<dbReference type="GO" id="GO:0006006">
    <property type="term" value="P:glucose metabolic process"/>
    <property type="evidence" value="ECO:0007669"/>
    <property type="project" value="UniProtKB-KW"/>
</dbReference>
<dbReference type="UniPathway" id="UPA00115">
    <property type="reaction ID" value="UER00408"/>
</dbReference>
<organism evidence="10 11">
    <name type="scientific">Aromatoleum tolulyticum</name>
    <dbReference type="NCBI Taxonomy" id="34027"/>
    <lineage>
        <taxon>Bacteria</taxon>
        <taxon>Pseudomonadati</taxon>
        <taxon>Pseudomonadota</taxon>
        <taxon>Betaproteobacteria</taxon>
        <taxon>Rhodocyclales</taxon>
        <taxon>Rhodocyclaceae</taxon>
        <taxon>Aromatoleum</taxon>
    </lineage>
</organism>